<dbReference type="STRING" id="86666.SAMN04490247_0202"/>
<dbReference type="PANTHER" id="PTHR20953">
    <property type="entry name" value="KINASE-RELATED"/>
    <property type="match status" value="1"/>
</dbReference>
<reference evidence="5" key="1">
    <citation type="submission" date="2016-10" db="EMBL/GenBank/DDBJ databases">
        <authorList>
            <person name="Varghese N."/>
            <person name="Submissions S."/>
        </authorList>
    </citation>
    <scope>NUCLEOTIDE SEQUENCE [LARGE SCALE GENOMIC DNA]</scope>
    <source>
        <strain evidence="5">DSM 4771</strain>
    </source>
</reference>
<proteinExistence type="predicted"/>
<keyword evidence="5" id="KW-1185">Reference proteome</keyword>
<evidence type="ECO:0000256" key="1">
    <source>
        <dbReference type="ARBA" id="ARBA00022741"/>
    </source>
</evidence>
<sequence>MIEELLEMLPPSYKEEIESLENIDEIQEIRIRIGRPLEVVRRHVPLFLPPVGTREAIDQIVGRATHFSVYRFQDDIKKGFLTVKGGHRIGLSGEAVATGEKISNIEPVSFLNIRVAREARVRQQAWMETLLSKRRLLNTVIVGPPYSGKTTILRQLTKWLSDDRSAGFKVSMIDERSELAACYQGLPQLDVGKRTDVLDRCPKSEGISLMIRSMSPEVIVVDEVDGEEDTMALKRAIGAGVSVLCTTHADDWEGLEYRLGSLFPYMERFVFLPRLNQNHRSLVIYQNTYEEVKRVDLL</sequence>
<protein>
    <submittedName>
        <fullName evidence="4">Stage III sporulation protein AA</fullName>
    </submittedName>
</protein>
<dbReference type="RefSeq" id="WP_143004674.1">
    <property type="nucleotide sequence ID" value="NZ_FNEV01000001.1"/>
</dbReference>
<keyword evidence="1" id="KW-0547">Nucleotide-binding</keyword>
<accession>A0A1G8PU40</accession>
<evidence type="ECO:0000256" key="2">
    <source>
        <dbReference type="ARBA" id="ARBA00022840"/>
    </source>
</evidence>
<dbReference type="AlphaFoldDB" id="A0A1G8PU40"/>
<dbReference type="GO" id="GO:0005524">
    <property type="term" value="F:ATP binding"/>
    <property type="evidence" value="ECO:0007669"/>
    <property type="project" value="UniProtKB-KW"/>
</dbReference>
<dbReference type="OrthoDB" id="9768243at2"/>
<evidence type="ECO:0000313" key="4">
    <source>
        <dbReference type="EMBL" id="SDI96024.1"/>
    </source>
</evidence>
<gene>
    <name evidence="4" type="ORF">SAMN04490247_0202</name>
</gene>
<keyword evidence="2" id="KW-0067">ATP-binding</keyword>
<evidence type="ECO:0000313" key="5">
    <source>
        <dbReference type="Proteomes" id="UP000199225"/>
    </source>
</evidence>
<evidence type="ECO:0000259" key="3">
    <source>
        <dbReference type="Pfam" id="PF19568"/>
    </source>
</evidence>
<dbReference type="Pfam" id="PF19568">
    <property type="entry name" value="Spore_III_AA"/>
    <property type="match status" value="1"/>
</dbReference>
<organism evidence="4 5">
    <name type="scientific">Salimicrobium halophilum</name>
    <dbReference type="NCBI Taxonomy" id="86666"/>
    <lineage>
        <taxon>Bacteria</taxon>
        <taxon>Bacillati</taxon>
        <taxon>Bacillota</taxon>
        <taxon>Bacilli</taxon>
        <taxon>Bacillales</taxon>
        <taxon>Bacillaceae</taxon>
        <taxon>Salimicrobium</taxon>
    </lineage>
</organism>
<name>A0A1G8PU40_9BACI</name>
<dbReference type="Proteomes" id="UP000199225">
    <property type="component" value="Unassembled WGS sequence"/>
</dbReference>
<dbReference type="SUPFAM" id="SSF52540">
    <property type="entry name" value="P-loop containing nucleoside triphosphate hydrolases"/>
    <property type="match status" value="1"/>
</dbReference>
<dbReference type="InterPro" id="IPR045735">
    <property type="entry name" value="Spore_III_AA_AAA+_ATPase"/>
</dbReference>
<feature type="domain" description="Stage III sporulation protein AA AAA+ ATPase" evidence="3">
    <location>
        <begin position="21"/>
        <end position="273"/>
    </location>
</feature>
<dbReference type="EMBL" id="FNEV01000001">
    <property type="protein sequence ID" value="SDI96024.1"/>
    <property type="molecule type" value="Genomic_DNA"/>
</dbReference>
<dbReference type="PANTHER" id="PTHR20953:SF3">
    <property type="entry name" value="P-LOOP CONTAINING NUCLEOSIDE TRIPHOSPHATE HYDROLASES SUPERFAMILY PROTEIN"/>
    <property type="match status" value="1"/>
</dbReference>
<dbReference type="InterPro" id="IPR027417">
    <property type="entry name" value="P-loop_NTPase"/>
</dbReference>
<dbReference type="Gene3D" id="3.40.50.300">
    <property type="entry name" value="P-loop containing nucleotide triphosphate hydrolases"/>
    <property type="match status" value="1"/>
</dbReference>